<sequence>MAGARSAATRLTHSSLFLLSRAAAAAATRRTNLPSSPRDYSKMASSVGGNGYSDVTRVLFCGHYWPASTIYTKEYLQNYPFIQVDEVGLEHVPDVIQNYHICVVKNKCIDSDIIAKATKMKIIMQYGVGLEGVDINAATEQKIKVARIPGSTTGNAIACAEMAIYLTLGVLRKQKEMDTAVIQKDLGLPVGETIFGKTILILGFGAIGMEIAKRLRPFGVKILATKRNWSSNTVSCDLDGLVDKKSGPEDMYELAREADIVITCMTLNNESVGIVDHKFLSALKKGSYLINIARGRLLDYTAVFNHLESGHLGGLGIDVAWTEPFDPEDPILKFPNVIITPHVAGITEYSYRTMAKVVGDVALKLHAGEPFTEIEFVN</sequence>
<dbReference type="Proteomes" id="UP000019116">
    <property type="component" value="Chromosome 5D"/>
</dbReference>
<dbReference type="FunFam" id="3.40.50.720:FF:000291">
    <property type="entry name" value="Phosphoglycerate dehydrogenase, putative, 33424-31403"/>
    <property type="match status" value="1"/>
</dbReference>
<dbReference type="GO" id="GO:0004617">
    <property type="term" value="F:phosphoglycerate dehydrogenase activity"/>
    <property type="evidence" value="ECO:0000318"/>
    <property type="project" value="GO_Central"/>
</dbReference>
<organism evidence="6">
    <name type="scientific">Triticum aestivum</name>
    <name type="common">Wheat</name>
    <dbReference type="NCBI Taxonomy" id="4565"/>
    <lineage>
        <taxon>Eukaryota</taxon>
        <taxon>Viridiplantae</taxon>
        <taxon>Streptophyta</taxon>
        <taxon>Embryophyta</taxon>
        <taxon>Tracheophyta</taxon>
        <taxon>Spermatophyta</taxon>
        <taxon>Magnoliopsida</taxon>
        <taxon>Liliopsida</taxon>
        <taxon>Poales</taxon>
        <taxon>Poaceae</taxon>
        <taxon>BOP clade</taxon>
        <taxon>Pooideae</taxon>
        <taxon>Triticodae</taxon>
        <taxon>Triticeae</taxon>
        <taxon>Triticinae</taxon>
        <taxon>Triticum</taxon>
    </lineage>
</organism>
<evidence type="ECO:0000259" key="5">
    <source>
        <dbReference type="Pfam" id="PF02826"/>
    </source>
</evidence>
<accession>A0A3B6MPY5</accession>
<dbReference type="OrthoDB" id="9991913at2759"/>
<keyword evidence="1 2" id="KW-0560">Oxidoreductase</keyword>
<dbReference type="GO" id="GO:0051287">
    <property type="term" value="F:NAD binding"/>
    <property type="evidence" value="ECO:0007669"/>
    <property type="project" value="InterPro"/>
</dbReference>
<keyword evidence="7" id="KW-1185">Reference proteome</keyword>
<dbReference type="SUPFAM" id="SSF52283">
    <property type="entry name" value="Formate/glycerate dehydrogenase catalytic domain-like"/>
    <property type="match status" value="1"/>
</dbReference>
<dbReference type="SUPFAM" id="SSF51735">
    <property type="entry name" value="NAD(P)-binding Rossmann-fold domains"/>
    <property type="match status" value="1"/>
</dbReference>
<proteinExistence type="inferred from homology"/>
<dbReference type="PaxDb" id="4565-Traes_5DL_84524DAF7.1"/>
<dbReference type="SMR" id="A0A3B6MPY5"/>
<dbReference type="KEGG" id="taes:123120672"/>
<protein>
    <submittedName>
        <fullName evidence="6">Uncharacterized protein</fullName>
    </submittedName>
</protein>
<feature type="domain" description="D-isomer specific 2-hydroxyacid dehydrogenase catalytic" evidence="4">
    <location>
        <begin position="73"/>
        <end position="370"/>
    </location>
</feature>
<dbReference type="AlphaFoldDB" id="A0A3B6MPY5"/>
<feature type="domain" description="D-isomer specific 2-hydroxyacid dehydrogenase NAD-binding" evidence="5">
    <location>
        <begin position="166"/>
        <end position="344"/>
    </location>
</feature>
<dbReference type="EnsemblPlants" id="TraesCS5D02G166200.2">
    <property type="protein sequence ID" value="TraesCS5D02G166200.2"/>
    <property type="gene ID" value="TraesCS5D02G166200"/>
</dbReference>
<dbReference type="GeneID" id="123120672"/>
<dbReference type="PANTHER" id="PTHR42938">
    <property type="entry name" value="FORMATE DEHYDROGENASE 1"/>
    <property type="match status" value="1"/>
</dbReference>
<comment type="similarity">
    <text evidence="2">Belongs to the D-isomer specific 2-hydroxyacid dehydrogenase family.</text>
</comment>
<gene>
    <name evidence="6" type="primary">LOC123120672</name>
</gene>
<dbReference type="PROSITE" id="PS00671">
    <property type="entry name" value="D_2_HYDROXYACID_DH_3"/>
    <property type="match status" value="1"/>
</dbReference>
<name>A0A3B6MPY5_WHEAT</name>
<dbReference type="PANTHER" id="PTHR42938:SF25">
    <property type="entry name" value="D-ISOMER SPECIFIC 2-HYDROXYACID DEHYDROGENASE FAMILY PROTEIN"/>
    <property type="match status" value="1"/>
</dbReference>
<evidence type="ECO:0000256" key="3">
    <source>
        <dbReference type="SAM" id="SignalP"/>
    </source>
</evidence>
<feature type="chain" id="PRO_5043177714" evidence="3">
    <location>
        <begin position="28"/>
        <end position="378"/>
    </location>
</feature>
<dbReference type="Gramene" id="TraesSYM5D03G03041630.1">
    <property type="protein sequence ID" value="TraesSYM5D03G03041630.1"/>
    <property type="gene ID" value="TraesSYM5D03G03041630"/>
</dbReference>
<evidence type="ECO:0000313" key="6">
    <source>
        <dbReference type="EnsemblPlants" id="TraesCS5D02G166200.2"/>
    </source>
</evidence>
<dbReference type="RefSeq" id="XP_044396596.1">
    <property type="nucleotide sequence ID" value="XM_044540661.1"/>
</dbReference>
<evidence type="ECO:0000259" key="4">
    <source>
        <dbReference type="Pfam" id="PF00389"/>
    </source>
</evidence>
<dbReference type="Gramene" id="TraesCS5D03G0405100.1">
    <property type="protein sequence ID" value="TraesCS5D03G0405100.1.CDS"/>
    <property type="gene ID" value="TraesCS5D03G0405100"/>
</dbReference>
<dbReference type="InterPro" id="IPR036291">
    <property type="entry name" value="NAD(P)-bd_dom_sf"/>
</dbReference>
<evidence type="ECO:0000256" key="1">
    <source>
        <dbReference type="ARBA" id="ARBA00023002"/>
    </source>
</evidence>
<dbReference type="Gramene" id="TraesJUL5D03G03127030.1">
    <property type="protein sequence ID" value="TraesJUL5D03G03127030.1"/>
    <property type="gene ID" value="TraesJUL5D03G03127030"/>
</dbReference>
<dbReference type="InterPro" id="IPR029753">
    <property type="entry name" value="D-isomer_DH_CS"/>
</dbReference>
<dbReference type="STRING" id="4565.A0A3B6MPY5"/>
<evidence type="ECO:0000256" key="2">
    <source>
        <dbReference type="RuleBase" id="RU003719"/>
    </source>
</evidence>
<dbReference type="InterPro" id="IPR006140">
    <property type="entry name" value="D-isomer_DH_NAD-bd"/>
</dbReference>
<reference evidence="6" key="1">
    <citation type="submission" date="2018-08" db="EMBL/GenBank/DDBJ databases">
        <authorList>
            <person name="Rossello M."/>
        </authorList>
    </citation>
    <scope>NUCLEOTIDE SEQUENCE [LARGE SCALE GENOMIC DNA]</scope>
    <source>
        <strain evidence="6">cv. Chinese Spring</strain>
    </source>
</reference>
<dbReference type="CDD" id="cd12175">
    <property type="entry name" value="2-Hacid_dh_11"/>
    <property type="match status" value="1"/>
</dbReference>
<dbReference type="Pfam" id="PF02826">
    <property type="entry name" value="2-Hacid_dh_C"/>
    <property type="match status" value="1"/>
</dbReference>
<keyword evidence="3" id="KW-0732">Signal</keyword>
<dbReference type="Gramene" id="TraesCS5D02G166200.2">
    <property type="protein sequence ID" value="TraesCS5D02G166200.2"/>
    <property type="gene ID" value="TraesCS5D02G166200"/>
</dbReference>
<dbReference type="Gramene" id="TraesPARA_EIv1.0_1803810.1">
    <property type="protein sequence ID" value="TraesPARA_EIv1.0_1803810.1.CDS"/>
    <property type="gene ID" value="TraesPARA_EIv1.0_1803810"/>
</dbReference>
<dbReference type="InterPro" id="IPR006139">
    <property type="entry name" value="D-isomer_2_OHA_DH_cat_dom"/>
</dbReference>
<dbReference type="Gene3D" id="3.40.50.720">
    <property type="entry name" value="NAD(P)-binding Rossmann-like Domain"/>
    <property type="match status" value="2"/>
</dbReference>
<evidence type="ECO:0000313" key="7">
    <source>
        <dbReference type="Proteomes" id="UP000019116"/>
    </source>
</evidence>
<dbReference type="Pfam" id="PF00389">
    <property type="entry name" value="2-Hacid_dh"/>
    <property type="match status" value="1"/>
</dbReference>
<feature type="signal peptide" evidence="3">
    <location>
        <begin position="1"/>
        <end position="27"/>
    </location>
</feature>
<reference evidence="6" key="2">
    <citation type="submission" date="2018-10" db="UniProtKB">
        <authorList>
            <consortium name="EnsemblPlants"/>
        </authorList>
    </citation>
    <scope>IDENTIFICATION</scope>
</reference>